<comment type="caution">
    <text evidence="1">The sequence shown here is derived from an EMBL/GenBank/DDBJ whole genome shotgun (WGS) entry which is preliminary data.</text>
</comment>
<accession>X1GCG7</accession>
<protein>
    <submittedName>
        <fullName evidence="1">Uncharacterized protein</fullName>
    </submittedName>
</protein>
<evidence type="ECO:0000313" key="1">
    <source>
        <dbReference type="EMBL" id="GAH39294.1"/>
    </source>
</evidence>
<name>X1GCG7_9ZZZZ</name>
<sequence length="133" mass="15566">MIRLKNTSSGYKKYTFAAVFIFFLLLFILFCYPTFNTSHISYAQIGNEVLEIKLDCPKIPKISDYFIINIKAKNNNSIDFPVGSVLIRWKYTGSDKFESTDQQRFKIFIDGCSHNYYIPVGENRYWINKFPDG</sequence>
<dbReference type="EMBL" id="BARU01013651">
    <property type="protein sequence ID" value="GAH39294.1"/>
    <property type="molecule type" value="Genomic_DNA"/>
</dbReference>
<organism evidence="1">
    <name type="scientific">marine sediment metagenome</name>
    <dbReference type="NCBI Taxonomy" id="412755"/>
    <lineage>
        <taxon>unclassified sequences</taxon>
        <taxon>metagenomes</taxon>
        <taxon>ecological metagenomes</taxon>
    </lineage>
</organism>
<gene>
    <name evidence="1" type="ORF">S03H2_24530</name>
</gene>
<feature type="non-terminal residue" evidence="1">
    <location>
        <position position="133"/>
    </location>
</feature>
<dbReference type="AlphaFoldDB" id="X1GCG7"/>
<reference evidence="1" key="1">
    <citation type="journal article" date="2014" name="Front. Microbiol.">
        <title>High frequency of phylogenetically diverse reductive dehalogenase-homologous genes in deep subseafloor sedimentary metagenomes.</title>
        <authorList>
            <person name="Kawai M."/>
            <person name="Futagami T."/>
            <person name="Toyoda A."/>
            <person name="Takaki Y."/>
            <person name="Nishi S."/>
            <person name="Hori S."/>
            <person name="Arai W."/>
            <person name="Tsubouchi T."/>
            <person name="Morono Y."/>
            <person name="Uchiyama I."/>
            <person name="Ito T."/>
            <person name="Fujiyama A."/>
            <person name="Inagaki F."/>
            <person name="Takami H."/>
        </authorList>
    </citation>
    <scope>NUCLEOTIDE SEQUENCE</scope>
    <source>
        <strain evidence="1">Expedition CK06-06</strain>
    </source>
</reference>
<proteinExistence type="predicted"/>